<sequence length="122" mass="13588">MNHKKVSNNVRPLNLGVLPPWQLTVTLADGEKRLIKIPYSDGIHVLGLPLGSDVPEVVAKNYKILLCMVNGMTSVISDLTRKLDQQQQDAARSLDDANRYRFELQELMCTIDGGMAVHQEGM</sequence>
<dbReference type="AlphaFoldDB" id="A0AA41W0J1"/>
<gene>
    <name evidence="1" type="ORF">MKW94_013613</name>
</gene>
<keyword evidence="2" id="KW-1185">Reference proteome</keyword>
<reference evidence="1" key="1">
    <citation type="submission" date="2022-03" db="EMBL/GenBank/DDBJ databases">
        <title>A functionally conserved STORR gene fusion in Papaver species that diverged 16.8 million years ago.</title>
        <authorList>
            <person name="Catania T."/>
        </authorList>
    </citation>
    <scope>NUCLEOTIDE SEQUENCE</scope>
    <source>
        <strain evidence="1">S-191538</strain>
    </source>
</reference>
<evidence type="ECO:0000313" key="2">
    <source>
        <dbReference type="Proteomes" id="UP001177140"/>
    </source>
</evidence>
<comment type="caution">
    <text evidence="1">The sequence shown here is derived from an EMBL/GenBank/DDBJ whole genome shotgun (WGS) entry which is preliminary data.</text>
</comment>
<dbReference type="Proteomes" id="UP001177140">
    <property type="component" value="Unassembled WGS sequence"/>
</dbReference>
<name>A0AA41W0J1_PAPNU</name>
<accession>A0AA41W0J1</accession>
<protein>
    <submittedName>
        <fullName evidence="1">Uncharacterized protein</fullName>
    </submittedName>
</protein>
<feature type="non-terminal residue" evidence="1">
    <location>
        <position position="1"/>
    </location>
</feature>
<dbReference type="EMBL" id="JAJJMA010331884">
    <property type="protein sequence ID" value="MCL7050808.1"/>
    <property type="molecule type" value="Genomic_DNA"/>
</dbReference>
<organism evidence="1 2">
    <name type="scientific">Papaver nudicaule</name>
    <name type="common">Iceland poppy</name>
    <dbReference type="NCBI Taxonomy" id="74823"/>
    <lineage>
        <taxon>Eukaryota</taxon>
        <taxon>Viridiplantae</taxon>
        <taxon>Streptophyta</taxon>
        <taxon>Embryophyta</taxon>
        <taxon>Tracheophyta</taxon>
        <taxon>Spermatophyta</taxon>
        <taxon>Magnoliopsida</taxon>
        <taxon>Ranunculales</taxon>
        <taxon>Papaveraceae</taxon>
        <taxon>Papaveroideae</taxon>
        <taxon>Papaver</taxon>
    </lineage>
</organism>
<evidence type="ECO:0000313" key="1">
    <source>
        <dbReference type="EMBL" id="MCL7050808.1"/>
    </source>
</evidence>
<proteinExistence type="predicted"/>